<sequence length="76" mass="8073">MNPDQIDRARALVARVLEVPPEDVADGADFRDDLDADSLQLAEIAAALEDELGVESDEPPASFAEVRELLAAEAGP</sequence>
<dbReference type="Pfam" id="PF00550">
    <property type="entry name" value="PP-binding"/>
    <property type="match status" value="1"/>
</dbReference>
<protein>
    <submittedName>
        <fullName evidence="2">Phosphopantetheine-binding protein</fullName>
    </submittedName>
</protein>
<accession>A0ABT7YWR3</accession>
<evidence type="ECO:0000259" key="1">
    <source>
        <dbReference type="PROSITE" id="PS50075"/>
    </source>
</evidence>
<dbReference type="RefSeq" id="WP_289959643.1">
    <property type="nucleotide sequence ID" value="NZ_JAUEMJ010000011.1"/>
</dbReference>
<name>A0ABT7YWR3_9ACTN</name>
<organism evidence="2 3">
    <name type="scientific">Glycomyces tritici</name>
    <dbReference type="NCBI Taxonomy" id="2665176"/>
    <lineage>
        <taxon>Bacteria</taxon>
        <taxon>Bacillati</taxon>
        <taxon>Actinomycetota</taxon>
        <taxon>Actinomycetes</taxon>
        <taxon>Glycomycetales</taxon>
        <taxon>Glycomycetaceae</taxon>
        <taxon>Glycomyces</taxon>
    </lineage>
</organism>
<evidence type="ECO:0000313" key="3">
    <source>
        <dbReference type="Proteomes" id="UP001171902"/>
    </source>
</evidence>
<dbReference type="SUPFAM" id="SSF47336">
    <property type="entry name" value="ACP-like"/>
    <property type="match status" value="1"/>
</dbReference>
<dbReference type="InterPro" id="IPR009081">
    <property type="entry name" value="PP-bd_ACP"/>
</dbReference>
<dbReference type="Gene3D" id="1.10.1200.10">
    <property type="entry name" value="ACP-like"/>
    <property type="match status" value="1"/>
</dbReference>
<reference evidence="2" key="1">
    <citation type="submission" date="2023-06" db="EMBL/GenBank/DDBJ databases">
        <title>Gycomyces niveus sp.nov., a novel actinomycete isolated from soil in Shouguang.</title>
        <authorList>
            <person name="Yang X."/>
            <person name="Zhao J."/>
        </authorList>
    </citation>
    <scope>NUCLEOTIDE SEQUENCE</scope>
    <source>
        <strain evidence="2">NEAU C2</strain>
    </source>
</reference>
<evidence type="ECO:0000313" key="2">
    <source>
        <dbReference type="EMBL" id="MDN3243084.1"/>
    </source>
</evidence>
<dbReference type="InterPro" id="IPR036736">
    <property type="entry name" value="ACP-like_sf"/>
</dbReference>
<proteinExistence type="predicted"/>
<dbReference type="Proteomes" id="UP001171902">
    <property type="component" value="Unassembled WGS sequence"/>
</dbReference>
<gene>
    <name evidence="2" type="ORF">QWI33_25405</name>
</gene>
<comment type="caution">
    <text evidence="2">The sequence shown here is derived from an EMBL/GenBank/DDBJ whole genome shotgun (WGS) entry which is preliminary data.</text>
</comment>
<keyword evidence="3" id="KW-1185">Reference proteome</keyword>
<feature type="domain" description="Carrier" evidence="1">
    <location>
        <begin position="3"/>
        <end position="76"/>
    </location>
</feature>
<dbReference type="PROSITE" id="PS50075">
    <property type="entry name" value="CARRIER"/>
    <property type="match status" value="1"/>
</dbReference>
<dbReference type="EMBL" id="JAUEMJ010000011">
    <property type="protein sequence ID" value="MDN3243084.1"/>
    <property type="molecule type" value="Genomic_DNA"/>
</dbReference>